<evidence type="ECO:0000313" key="1">
    <source>
        <dbReference type="EMBL" id="MFL0250731.1"/>
    </source>
</evidence>
<reference evidence="1 2" key="1">
    <citation type="submission" date="2024-11" db="EMBL/GenBank/DDBJ databases">
        <authorList>
            <person name="Heng Y.C."/>
            <person name="Lim A.C.H."/>
            <person name="Lee J.K.Y."/>
            <person name="Kittelmann S."/>
        </authorList>
    </citation>
    <scope>NUCLEOTIDE SEQUENCE [LARGE SCALE GENOMIC DNA]</scope>
    <source>
        <strain evidence="1 2">WILCCON 0114</strain>
    </source>
</reference>
<keyword evidence="1" id="KW-0808">Transferase</keyword>
<dbReference type="EMBL" id="JBJIAA010000007">
    <property type="protein sequence ID" value="MFL0250731.1"/>
    <property type="molecule type" value="Genomic_DNA"/>
</dbReference>
<protein>
    <submittedName>
        <fullName evidence="1">Methyltransferase</fullName>
    </submittedName>
</protein>
<keyword evidence="1" id="KW-0489">Methyltransferase</keyword>
<gene>
    <name evidence="1" type="ORF">ACJDT4_09895</name>
</gene>
<accession>A0ABW8TDY6</accession>
<dbReference type="RefSeq" id="WP_406787394.1">
    <property type="nucleotide sequence ID" value="NZ_JBJIAA010000007.1"/>
</dbReference>
<keyword evidence="2" id="KW-1185">Reference proteome</keyword>
<name>A0ABW8TDY6_9CLOT</name>
<evidence type="ECO:0000313" key="2">
    <source>
        <dbReference type="Proteomes" id="UP001623592"/>
    </source>
</evidence>
<dbReference type="GO" id="GO:0032259">
    <property type="term" value="P:methylation"/>
    <property type="evidence" value="ECO:0007669"/>
    <property type="project" value="UniProtKB-KW"/>
</dbReference>
<organism evidence="1 2">
    <name type="scientific">Clostridium neuense</name>
    <dbReference type="NCBI Taxonomy" id="1728934"/>
    <lineage>
        <taxon>Bacteria</taxon>
        <taxon>Bacillati</taxon>
        <taxon>Bacillota</taxon>
        <taxon>Clostridia</taxon>
        <taxon>Eubacteriales</taxon>
        <taxon>Clostridiaceae</taxon>
        <taxon>Clostridium</taxon>
    </lineage>
</organism>
<dbReference type="Proteomes" id="UP001623592">
    <property type="component" value="Unassembled WGS sequence"/>
</dbReference>
<sequence length="83" mass="9377">MDKILVDVYVPAINKNYDVYIPAKSKFYEVVKLVVHMIEELSENYFIGQDDSVICDRVSGAIYNINMSSAELGLKNGSKLMLI</sequence>
<proteinExistence type="predicted"/>
<comment type="caution">
    <text evidence="1">The sequence shown here is derived from an EMBL/GenBank/DDBJ whole genome shotgun (WGS) entry which is preliminary data.</text>
</comment>
<dbReference type="GO" id="GO:0008168">
    <property type="term" value="F:methyltransferase activity"/>
    <property type="evidence" value="ECO:0007669"/>
    <property type="project" value="UniProtKB-KW"/>
</dbReference>